<keyword evidence="2" id="KW-1185">Reference proteome</keyword>
<gene>
    <name evidence="1" type="ORF">HPT30_12200</name>
</gene>
<name>A0A850EMW4_9BACL</name>
<dbReference type="AlphaFoldDB" id="A0A850EMW4"/>
<dbReference type="EMBL" id="JABWCS010000206">
    <property type="protein sequence ID" value="NUU61110.1"/>
    <property type="molecule type" value="Genomic_DNA"/>
</dbReference>
<protein>
    <submittedName>
        <fullName evidence="1">DUF4368 domain-containing protein</fullName>
    </submittedName>
</protein>
<proteinExistence type="predicted"/>
<organism evidence="1 2">
    <name type="scientific">Paenibacillus agri</name>
    <dbReference type="NCBI Taxonomy" id="2744309"/>
    <lineage>
        <taxon>Bacteria</taxon>
        <taxon>Bacillati</taxon>
        <taxon>Bacillota</taxon>
        <taxon>Bacilli</taxon>
        <taxon>Bacillales</taxon>
        <taxon>Paenibacillaceae</taxon>
        <taxon>Paenibacillus</taxon>
    </lineage>
</organism>
<accession>A0A850EMW4</accession>
<dbReference type="Proteomes" id="UP000564806">
    <property type="component" value="Unassembled WGS sequence"/>
</dbReference>
<sequence length="109" mass="12905">MYDEYATSINEETDEILQKKYQLEKSLQVSDNTLAFKELKKDLENFMSFKKLTPELLHKLIDRIEIKADGSPRIFYRFSLPLCLFFTPNYQRTALHMCGVSRVNTFNNK</sequence>
<comment type="caution">
    <text evidence="1">The sequence shown here is derived from an EMBL/GenBank/DDBJ whole genome shotgun (WGS) entry which is preliminary data.</text>
</comment>
<evidence type="ECO:0000313" key="1">
    <source>
        <dbReference type="EMBL" id="NUU61110.1"/>
    </source>
</evidence>
<reference evidence="1" key="1">
    <citation type="submission" date="2020-06" db="EMBL/GenBank/DDBJ databases">
        <title>Paenibacillus sp. nov., isolated from soil.</title>
        <authorList>
            <person name="Seo Y.L."/>
        </authorList>
    </citation>
    <scope>NUCLEOTIDE SEQUENCE [LARGE SCALE GENOMIC DNA]</scope>
    <source>
        <strain evidence="1">JW14</strain>
    </source>
</reference>
<evidence type="ECO:0000313" key="2">
    <source>
        <dbReference type="Proteomes" id="UP000564806"/>
    </source>
</evidence>